<evidence type="ECO:0000313" key="4">
    <source>
        <dbReference type="Proteomes" id="UP000534286"/>
    </source>
</evidence>
<dbReference type="AlphaFoldDB" id="A0A7W7S150"/>
<reference evidence="3 4" key="1">
    <citation type="submission" date="2020-08" db="EMBL/GenBank/DDBJ databases">
        <title>Sequencing the genomes of 1000 actinobacteria strains.</title>
        <authorList>
            <person name="Klenk H.-P."/>
        </authorList>
    </citation>
    <scope>NUCLEOTIDE SEQUENCE [LARGE SCALE GENOMIC DNA]</scope>
    <source>
        <strain evidence="3 4">DSM 43023</strain>
    </source>
</reference>
<comment type="caution">
    <text evidence="3">The sequence shown here is derived from an EMBL/GenBank/DDBJ whole genome shotgun (WGS) entry which is preliminary data.</text>
</comment>
<name>A0A7W7S150_9ACTN</name>
<feature type="region of interest" description="Disordered" evidence="2">
    <location>
        <begin position="316"/>
        <end position="342"/>
    </location>
</feature>
<feature type="coiled-coil region" evidence="1">
    <location>
        <begin position="435"/>
        <end position="476"/>
    </location>
</feature>
<keyword evidence="1" id="KW-0175">Coiled coil</keyword>
<evidence type="ECO:0000256" key="1">
    <source>
        <dbReference type="SAM" id="Coils"/>
    </source>
</evidence>
<dbReference type="Proteomes" id="UP000534286">
    <property type="component" value="Unassembled WGS sequence"/>
</dbReference>
<dbReference type="EMBL" id="JACHJU010000003">
    <property type="protein sequence ID" value="MBB4941988.1"/>
    <property type="molecule type" value="Genomic_DNA"/>
</dbReference>
<gene>
    <name evidence="3" type="ORF">FHR32_006374</name>
</gene>
<feature type="compositionally biased region" description="Low complexity" evidence="2">
    <location>
        <begin position="327"/>
        <end position="339"/>
    </location>
</feature>
<organism evidence="3 4">
    <name type="scientific">Streptosporangium album</name>
    <dbReference type="NCBI Taxonomy" id="47479"/>
    <lineage>
        <taxon>Bacteria</taxon>
        <taxon>Bacillati</taxon>
        <taxon>Actinomycetota</taxon>
        <taxon>Actinomycetes</taxon>
        <taxon>Streptosporangiales</taxon>
        <taxon>Streptosporangiaceae</taxon>
        <taxon>Streptosporangium</taxon>
    </lineage>
</organism>
<evidence type="ECO:0000313" key="3">
    <source>
        <dbReference type="EMBL" id="MBB4941988.1"/>
    </source>
</evidence>
<sequence>MPPNMNRVYQAVLRDTSAPISLRLRRTFGDWLVAKGLPAPEVGKPSQEFETDGARVRMDRRADCGRYVLEETHESGLIRTQVTYAESVPGMTGWVVVRVEETGETDAWQAPGFVQAYLRTARITDGAVHLTDSADAVDEDDVHRLVHLLSHRGRRVPVVVVSVVPHDPQGARARAGHLADAVAGVGVVVRFADLRAQDRFNEAMGSRLGVFGGGVRTYVASFEPATESYPDRHRPMGGPTIRKQGDRALALVAGGAVGETCRRPLPEDVQRTYRIVSRILAGKAQTGDIAGAVAPRPVPADSGPGERLRRWMLAMNGRSVPPPAPASEPAADPGGSAPDGDVHIATAVETEPALVTQSPQPGVPSFDVADLARTVAEVVARELRGELEAALDLAAASAGNGSENGEMLRRMRTLGAHVEGLRDLVAVRQGGDPLLAEAEDESDRLAGEIDRLRTEHALLQEEYAEAVAGARKLEERVRWLETRLAEAGQPAFGLSSGEPPFEPTSLMDALNLARETLVHVEIGDTDAEATKLDLAYPTLARAWASKSWDALRALDAFAQARSAGEFAGGFFDWCRSSARLTIPAGMVAMSESRTVTTNGKYSARRTFAVPEEVHPSGKVLMEAHIKIRKGGYPAPRIHFHDDSGGSTGKIWVGHVGDHLPNTHTN</sequence>
<keyword evidence="4" id="KW-1185">Reference proteome</keyword>
<dbReference type="RefSeq" id="WP_184758038.1">
    <property type="nucleotide sequence ID" value="NZ_BAABEK010000034.1"/>
</dbReference>
<protein>
    <submittedName>
        <fullName evidence="3">Uncharacterized protein</fullName>
    </submittedName>
</protein>
<accession>A0A7W7S150</accession>
<proteinExistence type="predicted"/>
<evidence type="ECO:0000256" key="2">
    <source>
        <dbReference type="SAM" id="MobiDB-lite"/>
    </source>
</evidence>